<gene>
    <name evidence="2" type="ORF">SAMN04488115_107313</name>
</gene>
<evidence type="ECO:0000313" key="3">
    <source>
        <dbReference type="Proteomes" id="UP000236743"/>
    </source>
</evidence>
<keyword evidence="3" id="KW-1185">Reference proteome</keyword>
<protein>
    <recommendedName>
        <fullName evidence="4">Terminase small subunit protein</fullName>
    </recommendedName>
</protein>
<evidence type="ECO:0000256" key="1">
    <source>
        <dbReference type="SAM" id="MobiDB-lite"/>
    </source>
</evidence>
<organism evidence="2 3">
    <name type="scientific">Bosea lathyri</name>
    <dbReference type="NCBI Taxonomy" id="1036778"/>
    <lineage>
        <taxon>Bacteria</taxon>
        <taxon>Pseudomonadati</taxon>
        <taxon>Pseudomonadota</taxon>
        <taxon>Alphaproteobacteria</taxon>
        <taxon>Hyphomicrobiales</taxon>
        <taxon>Boseaceae</taxon>
        <taxon>Bosea</taxon>
    </lineage>
</organism>
<feature type="region of interest" description="Disordered" evidence="1">
    <location>
        <begin position="77"/>
        <end position="98"/>
    </location>
</feature>
<feature type="compositionally biased region" description="Polar residues" evidence="1">
    <location>
        <begin position="83"/>
        <end position="95"/>
    </location>
</feature>
<sequence>MTGRRSTFTQETADTICERIADGQSLRSICADDDMPAKSMVFRWLVSNEAFRDQYAIAREAQADALFDEILDIADTTEEGTKSKSGPNGIETTTGDMIEHRRLRVDARKWMASKLQPKKYGDKTQLEHSGAVALTPTILLNGKPG</sequence>
<evidence type="ECO:0000313" key="2">
    <source>
        <dbReference type="EMBL" id="SEG61156.1"/>
    </source>
</evidence>
<dbReference type="InterPro" id="IPR048683">
    <property type="entry name" value="Sf6_terminase"/>
</dbReference>
<dbReference type="Gene3D" id="1.10.10.60">
    <property type="entry name" value="Homeodomain-like"/>
    <property type="match status" value="1"/>
</dbReference>
<dbReference type="Pfam" id="PF20901">
    <property type="entry name" value="Sf6_terminase"/>
    <property type="match status" value="1"/>
</dbReference>
<proteinExistence type="predicted"/>
<dbReference type="EMBL" id="FNUY01000007">
    <property type="protein sequence ID" value="SEG61156.1"/>
    <property type="molecule type" value="Genomic_DNA"/>
</dbReference>
<evidence type="ECO:0008006" key="4">
    <source>
        <dbReference type="Google" id="ProtNLM"/>
    </source>
</evidence>
<name>A0A1H6BLT9_9HYPH</name>
<accession>A0A1H6BLT9</accession>
<dbReference type="AlphaFoldDB" id="A0A1H6BLT9"/>
<reference evidence="2 3" key="1">
    <citation type="submission" date="2016-10" db="EMBL/GenBank/DDBJ databases">
        <authorList>
            <person name="de Groot N.N."/>
        </authorList>
    </citation>
    <scope>NUCLEOTIDE SEQUENCE [LARGE SCALE GENOMIC DNA]</scope>
    <source>
        <strain evidence="2 3">DSM 26656</strain>
    </source>
</reference>
<dbReference type="Proteomes" id="UP000236743">
    <property type="component" value="Unassembled WGS sequence"/>
</dbReference>